<keyword evidence="6" id="KW-0963">Cytoplasm</keyword>
<dbReference type="InterPro" id="IPR014729">
    <property type="entry name" value="Rossmann-like_a/b/a_fold"/>
</dbReference>
<evidence type="ECO:0000256" key="6">
    <source>
        <dbReference type="HAMAP-Rule" id="MF_01161"/>
    </source>
</evidence>
<dbReference type="EC" id="6.3.4.19" evidence="6"/>
<comment type="domain">
    <text evidence="6">The N-terminal region contains the highly conserved SGGXDS motif, predicted to be a P-loop motif involved in ATP binding.</text>
</comment>
<dbReference type="InterPro" id="IPR012795">
    <property type="entry name" value="tRNA_Ile_lys_synt_N"/>
</dbReference>
<comment type="catalytic activity">
    <reaction evidence="5 6">
        <text>cytidine(34) in tRNA(Ile2) + L-lysine + ATP = lysidine(34) in tRNA(Ile2) + AMP + diphosphate + H(+)</text>
        <dbReference type="Rhea" id="RHEA:43744"/>
        <dbReference type="Rhea" id="RHEA-COMP:10625"/>
        <dbReference type="Rhea" id="RHEA-COMP:10670"/>
        <dbReference type="ChEBI" id="CHEBI:15378"/>
        <dbReference type="ChEBI" id="CHEBI:30616"/>
        <dbReference type="ChEBI" id="CHEBI:32551"/>
        <dbReference type="ChEBI" id="CHEBI:33019"/>
        <dbReference type="ChEBI" id="CHEBI:82748"/>
        <dbReference type="ChEBI" id="CHEBI:83665"/>
        <dbReference type="ChEBI" id="CHEBI:456215"/>
        <dbReference type="EC" id="6.3.4.19"/>
    </reaction>
</comment>
<sequence length="450" mass="50402">MIDGKSTLLPREGPLNGEEFAGLMSAFTFPRAPLRLGLAVSGGADSMALCLLLKEWIDAQGGNLFAVTVDHGLRSESEFEASWVGARLAFEGIEHQILNWEREPGAKGSIQVQAREGRYQAIAKWCEANEISYLALGHHHDDQIETFLMRLLRQSGADGLAGMSALRQDDGGLSFVRPLLSIPKNRLLETLRNRGWGWIEEPSNHKGDYLRNRLRQHLPVMERQGLKGTALTRINRNLGRIRRNLEIRTNNFIDRCVIINSVGFAEIDISESTTTNRDILARALEKVLMTIGGGNYSPGLVKVDRLVEDLLSGSEVKSTLSGCQIIGSIEKITVVRETRKLPQISLKSDSEFLWDNRFYVHIHKAMEDKGLVLQALGERGWQKLCEANPLLKKTGVPFDARYSLPAIFLGDKIITVPHLEYLDPAWIDKLPIKIRFNPKNKLIQHAFTVA</sequence>
<dbReference type="RefSeq" id="WP_380247325.1">
    <property type="nucleotide sequence ID" value="NZ_JBHUII010000001.1"/>
</dbReference>
<keyword evidence="1 6" id="KW-0436">Ligase</keyword>
<accession>A0ABW5BEY5</accession>
<feature type="domain" description="tRNA(Ile)-lysidine/2-thiocytidine synthase N-terminal" evidence="7">
    <location>
        <begin position="37"/>
        <end position="216"/>
    </location>
</feature>
<evidence type="ECO:0000259" key="7">
    <source>
        <dbReference type="Pfam" id="PF01171"/>
    </source>
</evidence>
<dbReference type="PANTHER" id="PTHR43033">
    <property type="entry name" value="TRNA(ILE)-LYSIDINE SYNTHASE-RELATED"/>
    <property type="match status" value="1"/>
</dbReference>
<evidence type="ECO:0000313" key="9">
    <source>
        <dbReference type="Proteomes" id="UP001597294"/>
    </source>
</evidence>
<dbReference type="InterPro" id="IPR011063">
    <property type="entry name" value="TilS/TtcA_N"/>
</dbReference>
<dbReference type="SUPFAM" id="SSF52402">
    <property type="entry name" value="Adenine nucleotide alpha hydrolases-like"/>
    <property type="match status" value="1"/>
</dbReference>
<dbReference type="PANTHER" id="PTHR43033:SF1">
    <property type="entry name" value="TRNA(ILE)-LYSIDINE SYNTHASE-RELATED"/>
    <property type="match status" value="1"/>
</dbReference>
<keyword evidence="4 6" id="KW-0067">ATP-binding</keyword>
<organism evidence="8 9">
    <name type="scientific">Kiloniella antarctica</name>
    <dbReference type="NCBI Taxonomy" id="1550907"/>
    <lineage>
        <taxon>Bacteria</taxon>
        <taxon>Pseudomonadati</taxon>
        <taxon>Pseudomonadota</taxon>
        <taxon>Alphaproteobacteria</taxon>
        <taxon>Rhodospirillales</taxon>
        <taxon>Kiloniellaceae</taxon>
        <taxon>Kiloniella</taxon>
    </lineage>
</organism>
<keyword evidence="2 6" id="KW-0819">tRNA processing</keyword>
<feature type="binding site" evidence="6">
    <location>
        <begin position="41"/>
        <end position="46"/>
    </location>
    <ligand>
        <name>ATP</name>
        <dbReference type="ChEBI" id="CHEBI:30616"/>
    </ligand>
</feature>
<dbReference type="EMBL" id="JBHUII010000001">
    <property type="protein sequence ID" value="MFD2204099.1"/>
    <property type="molecule type" value="Genomic_DNA"/>
</dbReference>
<dbReference type="NCBIfam" id="TIGR02432">
    <property type="entry name" value="lysidine_TilS_N"/>
    <property type="match status" value="1"/>
</dbReference>
<dbReference type="Proteomes" id="UP001597294">
    <property type="component" value="Unassembled WGS sequence"/>
</dbReference>
<proteinExistence type="inferred from homology"/>
<comment type="function">
    <text evidence="6">Ligates lysine onto the cytidine present at position 34 of the AUA codon-specific tRNA(Ile) that contains the anticodon CAU, in an ATP-dependent manner. Cytidine is converted to lysidine, thus changing the amino acid specificity of the tRNA from methionine to isoleucine.</text>
</comment>
<comment type="subcellular location">
    <subcellularLocation>
        <location evidence="6">Cytoplasm</location>
    </subcellularLocation>
</comment>
<evidence type="ECO:0000256" key="4">
    <source>
        <dbReference type="ARBA" id="ARBA00022840"/>
    </source>
</evidence>
<gene>
    <name evidence="6 8" type="primary">tilS</name>
    <name evidence="8" type="ORF">ACFSKO_00655</name>
</gene>
<protein>
    <recommendedName>
        <fullName evidence="6">tRNA(Ile)-lysidine synthase</fullName>
        <ecNumber evidence="6">6.3.4.19</ecNumber>
    </recommendedName>
    <alternativeName>
        <fullName evidence="6">tRNA(Ile)-2-lysyl-cytidine synthase</fullName>
    </alternativeName>
    <alternativeName>
        <fullName evidence="6">tRNA(Ile)-lysidine synthetase</fullName>
    </alternativeName>
</protein>
<dbReference type="InterPro" id="IPR012094">
    <property type="entry name" value="tRNA_Ile_lys_synt"/>
</dbReference>
<evidence type="ECO:0000256" key="1">
    <source>
        <dbReference type="ARBA" id="ARBA00022598"/>
    </source>
</evidence>
<dbReference type="CDD" id="cd01992">
    <property type="entry name" value="TilS_N"/>
    <property type="match status" value="1"/>
</dbReference>
<evidence type="ECO:0000256" key="3">
    <source>
        <dbReference type="ARBA" id="ARBA00022741"/>
    </source>
</evidence>
<evidence type="ECO:0000256" key="2">
    <source>
        <dbReference type="ARBA" id="ARBA00022694"/>
    </source>
</evidence>
<dbReference type="GO" id="GO:0032267">
    <property type="term" value="F:tRNA(Ile)-lysidine synthase activity"/>
    <property type="evidence" value="ECO:0007669"/>
    <property type="project" value="UniProtKB-EC"/>
</dbReference>
<evidence type="ECO:0000256" key="5">
    <source>
        <dbReference type="ARBA" id="ARBA00048539"/>
    </source>
</evidence>
<comment type="caution">
    <text evidence="8">The sequence shown here is derived from an EMBL/GenBank/DDBJ whole genome shotgun (WGS) entry which is preliminary data.</text>
</comment>
<keyword evidence="3 6" id="KW-0547">Nucleotide-binding</keyword>
<name>A0ABW5BEY5_9PROT</name>
<keyword evidence="9" id="KW-1185">Reference proteome</keyword>
<reference evidence="9" key="1">
    <citation type="journal article" date="2019" name="Int. J. Syst. Evol. Microbiol.">
        <title>The Global Catalogue of Microorganisms (GCM) 10K type strain sequencing project: providing services to taxonomists for standard genome sequencing and annotation.</title>
        <authorList>
            <consortium name="The Broad Institute Genomics Platform"/>
            <consortium name="The Broad Institute Genome Sequencing Center for Infectious Disease"/>
            <person name="Wu L."/>
            <person name="Ma J."/>
        </authorList>
    </citation>
    <scope>NUCLEOTIDE SEQUENCE [LARGE SCALE GENOMIC DNA]</scope>
    <source>
        <strain evidence="9">CGMCC 4.7192</strain>
    </source>
</reference>
<comment type="similarity">
    <text evidence="6">Belongs to the tRNA(Ile)-lysidine synthase family.</text>
</comment>
<evidence type="ECO:0000313" key="8">
    <source>
        <dbReference type="EMBL" id="MFD2204099.1"/>
    </source>
</evidence>
<dbReference type="Pfam" id="PF01171">
    <property type="entry name" value="ATP_bind_3"/>
    <property type="match status" value="1"/>
</dbReference>
<dbReference type="Gene3D" id="3.40.50.620">
    <property type="entry name" value="HUPs"/>
    <property type="match status" value="1"/>
</dbReference>
<dbReference type="HAMAP" id="MF_01161">
    <property type="entry name" value="tRNA_Ile_lys_synt"/>
    <property type="match status" value="1"/>
</dbReference>